<feature type="compositionally biased region" description="Polar residues" evidence="1">
    <location>
        <begin position="470"/>
        <end position="485"/>
    </location>
</feature>
<dbReference type="Proteomes" id="UP000027195">
    <property type="component" value="Unassembled WGS sequence"/>
</dbReference>
<reference evidence="3" key="1">
    <citation type="journal article" date="2014" name="Proc. Natl. Acad. Sci. U.S.A.">
        <title>Extensive sampling of basidiomycete genomes demonstrates inadequacy of the white-rot/brown-rot paradigm for wood decay fungi.</title>
        <authorList>
            <person name="Riley R."/>
            <person name="Salamov A.A."/>
            <person name="Brown D.W."/>
            <person name="Nagy L.G."/>
            <person name="Floudas D."/>
            <person name="Held B.W."/>
            <person name="Levasseur A."/>
            <person name="Lombard V."/>
            <person name="Morin E."/>
            <person name="Otillar R."/>
            <person name="Lindquist E.A."/>
            <person name="Sun H."/>
            <person name="LaButti K.M."/>
            <person name="Schmutz J."/>
            <person name="Jabbour D."/>
            <person name="Luo H."/>
            <person name="Baker S.E."/>
            <person name="Pisabarro A.G."/>
            <person name="Walton J.D."/>
            <person name="Blanchette R.A."/>
            <person name="Henrissat B."/>
            <person name="Martin F."/>
            <person name="Cullen D."/>
            <person name="Hibbett D.S."/>
            <person name="Grigoriev I.V."/>
        </authorList>
    </citation>
    <scope>NUCLEOTIDE SEQUENCE [LARGE SCALE GENOMIC DNA]</scope>
    <source>
        <strain evidence="3">FD-172 SS1</strain>
    </source>
</reference>
<feature type="compositionally biased region" description="Polar residues" evidence="1">
    <location>
        <begin position="138"/>
        <end position="149"/>
    </location>
</feature>
<gene>
    <name evidence="2" type="ORF">BOTBODRAFT_27643</name>
</gene>
<feature type="compositionally biased region" description="Basic and acidic residues" evidence="1">
    <location>
        <begin position="239"/>
        <end position="276"/>
    </location>
</feature>
<proteinExistence type="predicted"/>
<sequence>MSPDFLFAERDALDLKDLVRYNSMQDLDSIPLEILTILASVIARKNLFEEDIAYSEWYARVLSEQAQQYLCLRTDGLNYYSQLSETLPAPTVIESRKRSGSTLSHSQPSEPGTAPPPPNPPRSREQVPLAPINVPPNGATTPANGSHYSTRPPYDLPNQVPLPAQAVWMNTHPPVTPWRQDLPFNSFQPPQFATAPSQPQPWVGLQPVRQPQPQPAASNEERISPRAKRREAAKLQQRVTEEERAKERRVLREEAASTERGKSKKRDAGLSDEKVLEASTSKPGKPFVGGIVDDRDSKSDEAMGTSSFTYPATDTTSSSTPPTSSKVTKTRRPALSIDPFHNLPPTPPTAPSDWHTNNIDPETPAYDASTKTIRDDDGSTEMPSRSSKETIIRTSSNVCSPQPVKFPLPRQSPRPSSLPHFKSSPLSRPPSLPRIATPDPPAPDDTGRPSSAISTIRETSRDPESGSPIFAQSSLQPVDKNTVSSLLRGVGSHANSRPLPLPPQDAPSAIVTSRITSTGPSPSSPLPSPGNYSKMPISPLNASPISTSRSLSALTKSRRRVDIHSLFQGEGTSLGASISLDKPPPAQSSPSQILAPSERGSGSAQSRSVSAIPEFVPKPRSAIKITTPTGIPVDLDKIRREAQVKAAAAAAATTAPVEDEVDKTLRMLEEQLITREAAKLKVRQESKKKKDRRAKEGLRQATKPKALETGTTNDDEIASSSAGSPSPSR</sequence>
<dbReference type="InParanoid" id="A0A067MX80"/>
<evidence type="ECO:0000313" key="3">
    <source>
        <dbReference type="Proteomes" id="UP000027195"/>
    </source>
</evidence>
<feature type="compositionally biased region" description="Polar residues" evidence="1">
    <location>
        <begin position="540"/>
        <end position="555"/>
    </location>
</feature>
<feature type="compositionally biased region" description="Low complexity" evidence="1">
    <location>
        <begin position="313"/>
        <end position="327"/>
    </location>
</feature>
<feature type="compositionally biased region" description="Basic and acidic residues" evidence="1">
    <location>
        <begin position="292"/>
        <end position="301"/>
    </location>
</feature>
<dbReference type="HOGENOM" id="CLU_379908_0_0_1"/>
<feature type="compositionally biased region" description="Polar residues" evidence="1">
    <location>
        <begin position="183"/>
        <end position="197"/>
    </location>
</feature>
<feature type="compositionally biased region" description="Pro residues" evidence="1">
    <location>
        <begin position="427"/>
        <end position="443"/>
    </location>
</feature>
<feature type="region of interest" description="Disordered" evidence="1">
    <location>
        <begin position="573"/>
        <end position="626"/>
    </location>
</feature>
<evidence type="ECO:0000313" key="2">
    <source>
        <dbReference type="EMBL" id="KDQ20224.1"/>
    </source>
</evidence>
<dbReference type="EMBL" id="KL198018">
    <property type="protein sequence ID" value="KDQ20224.1"/>
    <property type="molecule type" value="Genomic_DNA"/>
</dbReference>
<feature type="region of interest" description="Disordered" evidence="1">
    <location>
        <begin position="680"/>
        <end position="729"/>
    </location>
</feature>
<feature type="compositionally biased region" description="Polar residues" evidence="1">
    <location>
        <begin position="588"/>
        <end position="609"/>
    </location>
</feature>
<keyword evidence="3" id="KW-1185">Reference proteome</keyword>
<feature type="region of interest" description="Disordered" evidence="1">
    <location>
        <begin position="94"/>
        <end position="158"/>
    </location>
</feature>
<dbReference type="AlphaFoldDB" id="A0A067MX80"/>
<feature type="compositionally biased region" description="Polar residues" evidence="1">
    <location>
        <begin position="448"/>
        <end position="457"/>
    </location>
</feature>
<feature type="compositionally biased region" description="Low complexity" evidence="1">
    <location>
        <begin position="413"/>
        <end position="426"/>
    </location>
</feature>
<feature type="region of interest" description="Disordered" evidence="1">
    <location>
        <begin position="179"/>
        <end position="555"/>
    </location>
</feature>
<feature type="compositionally biased region" description="Low complexity" evidence="1">
    <location>
        <begin position="718"/>
        <end position="729"/>
    </location>
</feature>
<organism evidence="2 3">
    <name type="scientific">Botryobasidium botryosum (strain FD-172 SS1)</name>
    <dbReference type="NCBI Taxonomy" id="930990"/>
    <lineage>
        <taxon>Eukaryota</taxon>
        <taxon>Fungi</taxon>
        <taxon>Dikarya</taxon>
        <taxon>Basidiomycota</taxon>
        <taxon>Agaricomycotina</taxon>
        <taxon>Agaricomycetes</taxon>
        <taxon>Cantharellales</taxon>
        <taxon>Botryobasidiaceae</taxon>
        <taxon>Botryobasidium</taxon>
    </lineage>
</organism>
<accession>A0A067MX80</accession>
<name>A0A067MX80_BOTB1</name>
<evidence type="ECO:0000256" key="1">
    <source>
        <dbReference type="SAM" id="MobiDB-lite"/>
    </source>
</evidence>
<protein>
    <submittedName>
        <fullName evidence="2">Uncharacterized protein</fullName>
    </submittedName>
</protein>